<sequence>MKAHKVVGLLIGAALVASGCGGGGGTASGGPAEIKFVWWGNDDRAKLTNEAVKLFQERNSNIKVTTSFQNFQTYFEKLSTEIAGGNAPDVIQMDYRYLNEYAGRNVLLDLTPNLGKEIRTADWNQGFIGSGKLNNKQVAMPLAQNATAIAYDPKLFADAGVEEPAIGWTWQDYKDRAGKIQAKNENKIAGSTDFGGTEDVFETWLRQRGKKLYADDGKLGYTKDDLKAFWQLSKDFRDAKATTPPELVTTLNAGAEQSPLGKKLSASEHSYDSLFGGYNTVRPNELKLGPYPSDSKDSLGSYRKPSQLISVSARTKAKDASIKLVDFLLNDPDAGKILGANRGLPANLKVREQVSQNLTGTNKVIFEYEKSVDAKLGDAPAAPPKGDGAIYKLMQRTHEEVVFGKKSIDQALEDFFGEAERALS</sequence>
<protein>
    <submittedName>
        <fullName evidence="1">Carbohydrate ABC transporter substrate-binding protein</fullName>
    </submittedName>
</protein>
<name>A0A563EJL2_9PSEU</name>
<dbReference type="InterPro" id="IPR006059">
    <property type="entry name" value="SBP"/>
</dbReference>
<dbReference type="InterPro" id="IPR050490">
    <property type="entry name" value="Bact_solute-bd_prot1"/>
</dbReference>
<comment type="caution">
    <text evidence="1">The sequence shown here is derived from an EMBL/GenBank/DDBJ whole genome shotgun (WGS) entry which is preliminary data.</text>
</comment>
<keyword evidence="2" id="KW-1185">Reference proteome</keyword>
<dbReference type="SUPFAM" id="SSF53850">
    <property type="entry name" value="Periplasmic binding protein-like II"/>
    <property type="match status" value="1"/>
</dbReference>
<evidence type="ECO:0000313" key="1">
    <source>
        <dbReference type="EMBL" id="TWP46269.1"/>
    </source>
</evidence>
<dbReference type="Gene3D" id="3.40.190.10">
    <property type="entry name" value="Periplasmic binding protein-like II"/>
    <property type="match status" value="2"/>
</dbReference>
<dbReference type="Pfam" id="PF01547">
    <property type="entry name" value="SBP_bac_1"/>
    <property type="match status" value="1"/>
</dbReference>
<dbReference type="AlphaFoldDB" id="A0A563EJL2"/>
<gene>
    <name evidence="1" type="ORF">FKR81_36655</name>
</gene>
<dbReference type="EMBL" id="VOBR01000034">
    <property type="protein sequence ID" value="TWP46269.1"/>
    <property type="molecule type" value="Genomic_DNA"/>
</dbReference>
<dbReference type="RefSeq" id="WP_146358816.1">
    <property type="nucleotide sequence ID" value="NZ_VOBR01000034.1"/>
</dbReference>
<dbReference type="PANTHER" id="PTHR43649">
    <property type="entry name" value="ARABINOSE-BINDING PROTEIN-RELATED"/>
    <property type="match status" value="1"/>
</dbReference>
<reference evidence="1 2" key="1">
    <citation type="submission" date="2019-07" db="EMBL/GenBank/DDBJ databases">
        <title>Lentzea xizangensis sp. nov., isolated from Qinghai-Tibetan Plateau Soils.</title>
        <authorList>
            <person name="Huang J."/>
        </authorList>
    </citation>
    <scope>NUCLEOTIDE SEQUENCE [LARGE SCALE GENOMIC DNA]</scope>
    <source>
        <strain evidence="1 2">FXJ1.1311</strain>
    </source>
</reference>
<proteinExistence type="predicted"/>
<evidence type="ECO:0000313" key="2">
    <source>
        <dbReference type="Proteomes" id="UP000316639"/>
    </source>
</evidence>
<organism evidence="1 2">
    <name type="scientific">Lentzea tibetensis</name>
    <dbReference type="NCBI Taxonomy" id="2591470"/>
    <lineage>
        <taxon>Bacteria</taxon>
        <taxon>Bacillati</taxon>
        <taxon>Actinomycetota</taxon>
        <taxon>Actinomycetes</taxon>
        <taxon>Pseudonocardiales</taxon>
        <taxon>Pseudonocardiaceae</taxon>
        <taxon>Lentzea</taxon>
    </lineage>
</organism>
<accession>A0A563EJL2</accession>
<dbReference type="PROSITE" id="PS51257">
    <property type="entry name" value="PROKAR_LIPOPROTEIN"/>
    <property type="match status" value="1"/>
</dbReference>
<dbReference type="PANTHER" id="PTHR43649:SF30">
    <property type="entry name" value="ABC TRANSPORTER SUBSTRATE-BINDING PROTEIN"/>
    <property type="match status" value="1"/>
</dbReference>
<dbReference type="OrthoDB" id="7918484at2"/>
<dbReference type="Proteomes" id="UP000316639">
    <property type="component" value="Unassembled WGS sequence"/>
</dbReference>